<sequence>MERTQRPIPSTPTISSTSTTTKRQKSTAESESNHQPLFPGLPDDIAQLILSLVHHPSTLSSVCRQWRRLIYSPSFPPFLSLYALLLPTHQSQTQTHLSIFDDSRVQASLRATHHPIEILTLDPISSSNWQPIPRPPAPPLGPILRHHPSFLSRNLPIQSVSVSGNLVLLAATADNLQPALPRPLVFDPVTRIWGFGPPISTPRRWCAAGTSGGAVFVASGIGSHYTPDVARSLEKWDLRKSSIQHRNNGKSWKWEKLESMRDGKFSREAIDAVGWRGKLCMVNVKGGSAKQGVIYDVATDDWSEMLEGMISGWRGPAAAMDEETLCAVDESKGVLREYDARSDGWEEILWEERLRGAEQMAAAGGRVCVVCGGGGGILVVDVVAKPVRLVREVSVPVGFQAVAVHVLPRMSRPD</sequence>
<keyword evidence="2" id="KW-1185">Reference proteome</keyword>
<organism evidence="1 2">
    <name type="scientific">Vaccinium darrowii</name>
    <dbReference type="NCBI Taxonomy" id="229202"/>
    <lineage>
        <taxon>Eukaryota</taxon>
        <taxon>Viridiplantae</taxon>
        <taxon>Streptophyta</taxon>
        <taxon>Embryophyta</taxon>
        <taxon>Tracheophyta</taxon>
        <taxon>Spermatophyta</taxon>
        <taxon>Magnoliopsida</taxon>
        <taxon>eudicotyledons</taxon>
        <taxon>Gunneridae</taxon>
        <taxon>Pentapetalae</taxon>
        <taxon>asterids</taxon>
        <taxon>Ericales</taxon>
        <taxon>Ericaceae</taxon>
        <taxon>Vaccinioideae</taxon>
        <taxon>Vaccinieae</taxon>
        <taxon>Vaccinium</taxon>
    </lineage>
</organism>
<protein>
    <submittedName>
        <fullName evidence="1">Uncharacterized protein</fullName>
    </submittedName>
</protein>
<name>A0ACB7Y3H1_9ERIC</name>
<gene>
    <name evidence="1" type="ORF">Vadar_030089</name>
</gene>
<comment type="caution">
    <text evidence="1">The sequence shown here is derived from an EMBL/GenBank/DDBJ whole genome shotgun (WGS) entry which is preliminary data.</text>
</comment>
<accession>A0ACB7Y3H1</accession>
<evidence type="ECO:0000313" key="2">
    <source>
        <dbReference type="Proteomes" id="UP000828048"/>
    </source>
</evidence>
<evidence type="ECO:0000313" key="1">
    <source>
        <dbReference type="EMBL" id="KAH7847772.1"/>
    </source>
</evidence>
<dbReference type="Proteomes" id="UP000828048">
    <property type="component" value="Chromosome 5"/>
</dbReference>
<proteinExistence type="predicted"/>
<reference evidence="1 2" key="1">
    <citation type="journal article" date="2021" name="Hortic Res">
        <title>High-quality reference genome and annotation aids understanding of berry development for evergreen blueberry (Vaccinium darrowii).</title>
        <authorList>
            <person name="Yu J."/>
            <person name="Hulse-Kemp A.M."/>
            <person name="Babiker E."/>
            <person name="Staton M."/>
        </authorList>
    </citation>
    <scope>NUCLEOTIDE SEQUENCE [LARGE SCALE GENOMIC DNA]</scope>
    <source>
        <strain evidence="2">cv. NJ 8807/NJ 8810</strain>
        <tissue evidence="1">Young leaf</tissue>
    </source>
</reference>
<dbReference type="EMBL" id="CM037155">
    <property type="protein sequence ID" value="KAH7847772.1"/>
    <property type="molecule type" value="Genomic_DNA"/>
</dbReference>